<gene>
    <name evidence="12" type="ORF">CYLTODRAFT_375858</name>
</gene>
<dbReference type="OrthoDB" id="9975959at2759"/>
<proteinExistence type="predicted"/>
<evidence type="ECO:0000256" key="10">
    <source>
        <dbReference type="ARBA" id="ARBA00023242"/>
    </source>
</evidence>
<organism evidence="12 13">
    <name type="scientific">Cylindrobasidium torrendii FP15055 ss-10</name>
    <dbReference type="NCBI Taxonomy" id="1314674"/>
    <lineage>
        <taxon>Eukaryota</taxon>
        <taxon>Fungi</taxon>
        <taxon>Dikarya</taxon>
        <taxon>Basidiomycota</taxon>
        <taxon>Agaricomycotina</taxon>
        <taxon>Agaricomycetes</taxon>
        <taxon>Agaricomycetidae</taxon>
        <taxon>Agaricales</taxon>
        <taxon>Marasmiineae</taxon>
        <taxon>Physalacriaceae</taxon>
        <taxon>Cylindrobasidium</taxon>
    </lineage>
</organism>
<dbReference type="InterPro" id="IPR005135">
    <property type="entry name" value="Endo/exonuclease/phosphatase"/>
</dbReference>
<dbReference type="PANTHER" id="PTHR15822">
    <property type="entry name" value="TRAF AND TNF RECEPTOR-ASSOCIATED PROTEIN"/>
    <property type="match status" value="1"/>
</dbReference>
<dbReference type="AlphaFoldDB" id="A0A0D7BAG9"/>
<keyword evidence="5" id="KW-0479">Metal-binding</keyword>
<dbReference type="Gene3D" id="3.60.10.10">
    <property type="entry name" value="Endonuclease/exonuclease/phosphatase"/>
    <property type="match status" value="1"/>
</dbReference>
<protein>
    <recommendedName>
        <fullName evidence="11">Endonuclease/exonuclease/phosphatase domain-containing protein</fullName>
    </recommendedName>
</protein>
<name>A0A0D7BAG9_9AGAR</name>
<dbReference type="PANTHER" id="PTHR15822:SF4">
    <property type="entry name" value="TYROSYL-DNA PHOSPHODIESTERASE 2"/>
    <property type="match status" value="1"/>
</dbReference>
<dbReference type="GO" id="GO:0006302">
    <property type="term" value="P:double-strand break repair"/>
    <property type="evidence" value="ECO:0007669"/>
    <property type="project" value="TreeGrafter"/>
</dbReference>
<evidence type="ECO:0000313" key="13">
    <source>
        <dbReference type="Proteomes" id="UP000054007"/>
    </source>
</evidence>
<evidence type="ECO:0000313" key="12">
    <source>
        <dbReference type="EMBL" id="KIY67543.1"/>
    </source>
</evidence>
<dbReference type="Pfam" id="PF03372">
    <property type="entry name" value="Exo_endo_phos"/>
    <property type="match status" value="1"/>
</dbReference>
<keyword evidence="6" id="KW-0227">DNA damage</keyword>
<sequence>MGDQASILSSTIAQDSTIKKTLHVHRWRPSHHKWKHVVISSDPNEGLWGGRHTRPPDHLRLITWNLDFNKFEDQSNRLLTALRSLQFMVLDCGDESPGPTCILLQEITPAGLSALLETDWVRQYFYVTPIDPSKWPGPHYNYGNVTLVHKSIPIFGAHILHYGATQQERSAIEIDVRMRNYTLRIINSHLESLAGPTNKYHRFRQLFECAKRLKDNPAGGFVAGDLNAIDSDWDERVYERGLVDAGEECRETGHTWGDQRHDGPEEARFPNSRMDRIVCHYPQALFRVTNVRRIGIGLRHEADWVSDHFGLAADVVSTQTQ</sequence>
<keyword evidence="9" id="KW-0234">DNA repair</keyword>
<evidence type="ECO:0000256" key="5">
    <source>
        <dbReference type="ARBA" id="ARBA00022723"/>
    </source>
</evidence>
<dbReference type="GO" id="GO:0004518">
    <property type="term" value="F:nuclease activity"/>
    <property type="evidence" value="ECO:0007669"/>
    <property type="project" value="UniProtKB-KW"/>
</dbReference>
<evidence type="ECO:0000256" key="2">
    <source>
        <dbReference type="ARBA" id="ARBA00001946"/>
    </source>
</evidence>
<evidence type="ECO:0000256" key="3">
    <source>
        <dbReference type="ARBA" id="ARBA00004322"/>
    </source>
</evidence>
<keyword evidence="7" id="KW-0378">Hydrolase</keyword>
<dbReference type="InterPro" id="IPR051547">
    <property type="entry name" value="TDP2-like"/>
</dbReference>
<dbReference type="Proteomes" id="UP000054007">
    <property type="component" value="Unassembled WGS sequence"/>
</dbReference>
<keyword evidence="13" id="KW-1185">Reference proteome</keyword>
<evidence type="ECO:0000256" key="4">
    <source>
        <dbReference type="ARBA" id="ARBA00022722"/>
    </source>
</evidence>
<evidence type="ECO:0000256" key="6">
    <source>
        <dbReference type="ARBA" id="ARBA00022763"/>
    </source>
</evidence>
<dbReference type="GO" id="GO:0046872">
    <property type="term" value="F:metal ion binding"/>
    <property type="evidence" value="ECO:0007669"/>
    <property type="project" value="UniProtKB-KW"/>
</dbReference>
<keyword evidence="8" id="KW-0460">Magnesium</keyword>
<evidence type="ECO:0000256" key="9">
    <source>
        <dbReference type="ARBA" id="ARBA00023204"/>
    </source>
</evidence>
<dbReference type="GO" id="GO:0003697">
    <property type="term" value="F:single-stranded DNA binding"/>
    <property type="evidence" value="ECO:0007669"/>
    <property type="project" value="TreeGrafter"/>
</dbReference>
<evidence type="ECO:0000256" key="1">
    <source>
        <dbReference type="ARBA" id="ARBA00001936"/>
    </source>
</evidence>
<comment type="cofactor">
    <cofactor evidence="1">
        <name>Mn(2+)</name>
        <dbReference type="ChEBI" id="CHEBI:29035"/>
    </cofactor>
</comment>
<dbReference type="EMBL" id="KN880523">
    <property type="protein sequence ID" value="KIY67543.1"/>
    <property type="molecule type" value="Genomic_DNA"/>
</dbReference>
<accession>A0A0D7BAG9</accession>
<keyword evidence="10" id="KW-0539">Nucleus</keyword>
<dbReference type="GO" id="GO:0070260">
    <property type="term" value="F:5'-tyrosyl-DNA phosphodiesterase activity"/>
    <property type="evidence" value="ECO:0007669"/>
    <property type="project" value="TreeGrafter"/>
</dbReference>
<dbReference type="CDD" id="cd09080">
    <property type="entry name" value="TDP2"/>
    <property type="match status" value="1"/>
</dbReference>
<evidence type="ECO:0000256" key="7">
    <source>
        <dbReference type="ARBA" id="ARBA00022801"/>
    </source>
</evidence>
<feature type="domain" description="Endonuclease/exonuclease/phosphatase" evidence="11">
    <location>
        <begin position="62"/>
        <end position="308"/>
    </location>
</feature>
<dbReference type="InterPro" id="IPR036691">
    <property type="entry name" value="Endo/exonu/phosph_ase_sf"/>
</dbReference>
<comment type="subcellular location">
    <subcellularLocation>
        <location evidence="3">Nucleus</location>
        <location evidence="3">PML body</location>
    </subcellularLocation>
</comment>
<dbReference type="GO" id="GO:0005737">
    <property type="term" value="C:cytoplasm"/>
    <property type="evidence" value="ECO:0007669"/>
    <property type="project" value="TreeGrafter"/>
</dbReference>
<comment type="cofactor">
    <cofactor evidence="2">
        <name>Mg(2+)</name>
        <dbReference type="ChEBI" id="CHEBI:18420"/>
    </cofactor>
</comment>
<keyword evidence="4" id="KW-0540">Nuclease</keyword>
<evidence type="ECO:0000256" key="8">
    <source>
        <dbReference type="ARBA" id="ARBA00022842"/>
    </source>
</evidence>
<reference evidence="12 13" key="1">
    <citation type="journal article" date="2015" name="Fungal Genet. Biol.">
        <title>Evolution of novel wood decay mechanisms in Agaricales revealed by the genome sequences of Fistulina hepatica and Cylindrobasidium torrendii.</title>
        <authorList>
            <person name="Floudas D."/>
            <person name="Held B.W."/>
            <person name="Riley R."/>
            <person name="Nagy L.G."/>
            <person name="Koehler G."/>
            <person name="Ransdell A.S."/>
            <person name="Younus H."/>
            <person name="Chow J."/>
            <person name="Chiniquy J."/>
            <person name="Lipzen A."/>
            <person name="Tritt A."/>
            <person name="Sun H."/>
            <person name="Haridas S."/>
            <person name="LaButti K."/>
            <person name="Ohm R.A."/>
            <person name="Kues U."/>
            <person name="Blanchette R.A."/>
            <person name="Grigoriev I.V."/>
            <person name="Minto R.E."/>
            <person name="Hibbett D.S."/>
        </authorList>
    </citation>
    <scope>NUCLEOTIDE SEQUENCE [LARGE SCALE GENOMIC DNA]</scope>
    <source>
        <strain evidence="12 13">FP15055 ss-10</strain>
    </source>
</reference>
<dbReference type="SUPFAM" id="SSF56219">
    <property type="entry name" value="DNase I-like"/>
    <property type="match status" value="1"/>
</dbReference>
<evidence type="ECO:0000259" key="11">
    <source>
        <dbReference type="Pfam" id="PF03372"/>
    </source>
</evidence>